<proteinExistence type="predicted"/>
<name>A0A0G4MRD1_VERLO</name>
<evidence type="ECO:0000256" key="1">
    <source>
        <dbReference type="SAM" id="MobiDB-lite"/>
    </source>
</evidence>
<organism evidence="2 3">
    <name type="scientific">Verticillium longisporum</name>
    <name type="common">Verticillium dahliae var. longisporum</name>
    <dbReference type="NCBI Taxonomy" id="100787"/>
    <lineage>
        <taxon>Eukaryota</taxon>
        <taxon>Fungi</taxon>
        <taxon>Dikarya</taxon>
        <taxon>Ascomycota</taxon>
        <taxon>Pezizomycotina</taxon>
        <taxon>Sordariomycetes</taxon>
        <taxon>Hypocreomycetidae</taxon>
        <taxon>Glomerellales</taxon>
        <taxon>Plectosphaerellaceae</taxon>
        <taxon>Verticillium</taxon>
    </lineage>
</organism>
<dbReference type="EMBL" id="CVQH01024307">
    <property type="protein sequence ID" value="CRK36766.1"/>
    <property type="molecule type" value="Genomic_DNA"/>
</dbReference>
<accession>A0A0G4MRD1</accession>
<protein>
    <submittedName>
        <fullName evidence="2">Uncharacterized protein</fullName>
    </submittedName>
</protein>
<gene>
    <name evidence="2" type="ORF">BN1708_020093</name>
</gene>
<reference evidence="2 3" key="1">
    <citation type="submission" date="2015-05" db="EMBL/GenBank/DDBJ databases">
        <authorList>
            <person name="Wang D.B."/>
            <person name="Wang M."/>
        </authorList>
    </citation>
    <scope>NUCLEOTIDE SEQUENCE [LARGE SCALE GENOMIC DNA]</scope>
    <source>
        <strain evidence="2">VL1</strain>
    </source>
</reference>
<keyword evidence="3" id="KW-1185">Reference proteome</keyword>
<feature type="non-terminal residue" evidence="2">
    <location>
        <position position="1"/>
    </location>
</feature>
<evidence type="ECO:0000313" key="2">
    <source>
        <dbReference type="EMBL" id="CRK36766.1"/>
    </source>
</evidence>
<dbReference type="Proteomes" id="UP000044602">
    <property type="component" value="Unassembled WGS sequence"/>
</dbReference>
<evidence type="ECO:0000313" key="3">
    <source>
        <dbReference type="Proteomes" id="UP000044602"/>
    </source>
</evidence>
<sequence>PRHHRVSQRESRPRRSTFPQRLPDQEGKELWRLEGSLLCAGWTSAQVL</sequence>
<dbReference type="AlphaFoldDB" id="A0A0G4MRD1"/>
<feature type="region of interest" description="Disordered" evidence="1">
    <location>
        <begin position="1"/>
        <end position="23"/>
    </location>
</feature>